<keyword evidence="1" id="KW-0732">Signal</keyword>
<accession>A0A087GL10</accession>
<gene>
    <name evidence="2" type="ordered locus">AALP_Aa7g277900</name>
</gene>
<protein>
    <recommendedName>
        <fullName evidence="4">Knottin scorpion toxin-like domain-containing protein</fullName>
    </recommendedName>
</protein>
<evidence type="ECO:0000256" key="1">
    <source>
        <dbReference type="SAM" id="SignalP"/>
    </source>
</evidence>
<dbReference type="Gramene" id="KFK30562">
    <property type="protein sequence ID" value="KFK30562"/>
    <property type="gene ID" value="AALP_AA7G277900"/>
</dbReference>
<dbReference type="Proteomes" id="UP000029120">
    <property type="component" value="Chromosome 7"/>
</dbReference>
<feature type="signal peptide" evidence="1">
    <location>
        <begin position="1"/>
        <end position="26"/>
    </location>
</feature>
<evidence type="ECO:0000313" key="2">
    <source>
        <dbReference type="EMBL" id="KFK30562.1"/>
    </source>
</evidence>
<sequence length="82" mass="8767">MKNQSSYVATAILAILLLVIAEQANAYTVQADCIGPCTDNCQQICMSKGYTGWTCASFRTGTGCCCTPPKNPIVEESDQPNN</sequence>
<dbReference type="EMBL" id="CM002875">
    <property type="protein sequence ID" value="KFK30562.1"/>
    <property type="molecule type" value="Genomic_DNA"/>
</dbReference>
<name>A0A087GL10_ARAAL</name>
<evidence type="ECO:0000313" key="3">
    <source>
        <dbReference type="Proteomes" id="UP000029120"/>
    </source>
</evidence>
<reference evidence="3" key="1">
    <citation type="journal article" date="2015" name="Nat. Plants">
        <title>Genome expansion of Arabis alpina linked with retrotransposition and reduced symmetric DNA methylation.</title>
        <authorList>
            <person name="Willing E.M."/>
            <person name="Rawat V."/>
            <person name="Mandakova T."/>
            <person name="Maumus F."/>
            <person name="James G.V."/>
            <person name="Nordstroem K.J."/>
            <person name="Becker C."/>
            <person name="Warthmann N."/>
            <person name="Chica C."/>
            <person name="Szarzynska B."/>
            <person name="Zytnicki M."/>
            <person name="Albani M.C."/>
            <person name="Kiefer C."/>
            <person name="Bergonzi S."/>
            <person name="Castaings L."/>
            <person name="Mateos J.L."/>
            <person name="Berns M.C."/>
            <person name="Bujdoso N."/>
            <person name="Piofczyk T."/>
            <person name="de Lorenzo L."/>
            <person name="Barrero-Sicilia C."/>
            <person name="Mateos I."/>
            <person name="Piednoel M."/>
            <person name="Hagmann J."/>
            <person name="Chen-Min-Tao R."/>
            <person name="Iglesias-Fernandez R."/>
            <person name="Schuster S.C."/>
            <person name="Alonso-Blanco C."/>
            <person name="Roudier F."/>
            <person name="Carbonero P."/>
            <person name="Paz-Ares J."/>
            <person name="Davis S.J."/>
            <person name="Pecinka A."/>
            <person name="Quesneville H."/>
            <person name="Colot V."/>
            <person name="Lysak M.A."/>
            <person name="Weigel D."/>
            <person name="Coupland G."/>
            <person name="Schneeberger K."/>
        </authorList>
    </citation>
    <scope>NUCLEOTIDE SEQUENCE [LARGE SCALE GENOMIC DNA]</scope>
    <source>
        <strain evidence="3">cv. Pajares</strain>
    </source>
</reference>
<dbReference type="AlphaFoldDB" id="A0A087GL10"/>
<dbReference type="OMA" id="WTCASFR"/>
<proteinExistence type="predicted"/>
<dbReference type="OrthoDB" id="1045811at2759"/>
<evidence type="ECO:0008006" key="4">
    <source>
        <dbReference type="Google" id="ProtNLM"/>
    </source>
</evidence>
<keyword evidence="3" id="KW-1185">Reference proteome</keyword>
<organism evidence="2 3">
    <name type="scientific">Arabis alpina</name>
    <name type="common">Alpine rock-cress</name>
    <dbReference type="NCBI Taxonomy" id="50452"/>
    <lineage>
        <taxon>Eukaryota</taxon>
        <taxon>Viridiplantae</taxon>
        <taxon>Streptophyta</taxon>
        <taxon>Embryophyta</taxon>
        <taxon>Tracheophyta</taxon>
        <taxon>Spermatophyta</taxon>
        <taxon>Magnoliopsida</taxon>
        <taxon>eudicotyledons</taxon>
        <taxon>Gunneridae</taxon>
        <taxon>Pentapetalae</taxon>
        <taxon>rosids</taxon>
        <taxon>malvids</taxon>
        <taxon>Brassicales</taxon>
        <taxon>Brassicaceae</taxon>
        <taxon>Arabideae</taxon>
        <taxon>Arabis</taxon>
    </lineage>
</organism>
<feature type="chain" id="PRO_5001822217" description="Knottin scorpion toxin-like domain-containing protein" evidence="1">
    <location>
        <begin position="27"/>
        <end position="82"/>
    </location>
</feature>